<reference evidence="2 3" key="1">
    <citation type="submission" date="2023-04" db="EMBL/GenBank/DDBJ databases">
        <title>Genome of Basidiobolus ranarum AG-B5.</title>
        <authorList>
            <person name="Stajich J.E."/>
            <person name="Carter-House D."/>
            <person name="Gryganskyi A."/>
        </authorList>
    </citation>
    <scope>NUCLEOTIDE SEQUENCE [LARGE SCALE GENOMIC DNA]</scope>
    <source>
        <strain evidence="2 3">AG-B5</strain>
    </source>
</reference>
<evidence type="ECO:0000313" key="3">
    <source>
        <dbReference type="Proteomes" id="UP001479436"/>
    </source>
</evidence>
<keyword evidence="3" id="KW-1185">Reference proteome</keyword>
<dbReference type="EMBL" id="JASJQH010007102">
    <property type="protein sequence ID" value="KAK9718277.1"/>
    <property type="molecule type" value="Genomic_DNA"/>
</dbReference>
<gene>
    <name evidence="2" type="ORF">K7432_005623</name>
</gene>
<comment type="caution">
    <text evidence="2">The sequence shown here is derived from an EMBL/GenBank/DDBJ whole genome shotgun (WGS) entry which is preliminary data.</text>
</comment>
<proteinExistence type="predicted"/>
<evidence type="ECO:0008006" key="4">
    <source>
        <dbReference type="Google" id="ProtNLM"/>
    </source>
</evidence>
<dbReference type="SUPFAM" id="SSF48452">
    <property type="entry name" value="TPR-like"/>
    <property type="match status" value="1"/>
</dbReference>
<dbReference type="SMART" id="SM00028">
    <property type="entry name" value="TPR"/>
    <property type="match status" value="2"/>
</dbReference>
<dbReference type="InterPro" id="IPR011990">
    <property type="entry name" value="TPR-like_helical_dom_sf"/>
</dbReference>
<dbReference type="Proteomes" id="UP001479436">
    <property type="component" value="Unassembled WGS sequence"/>
</dbReference>
<evidence type="ECO:0000313" key="2">
    <source>
        <dbReference type="EMBL" id="KAK9718277.1"/>
    </source>
</evidence>
<accession>A0ABR2W388</accession>
<keyword evidence="1" id="KW-0802">TPR repeat</keyword>
<protein>
    <recommendedName>
        <fullName evidence="4">Tetratricopeptide repeat protein</fullName>
    </recommendedName>
</protein>
<feature type="repeat" description="TPR" evidence="1">
    <location>
        <begin position="63"/>
        <end position="96"/>
    </location>
</feature>
<sequence>MGDSNANLPFDVLLQVKIFSDAALKFQQEGKHQEAIPLFAQVTSIIENLPSKAHDKLVRRVQADAYWNLATAYLETGNIVKAEFSFNRCLGLKKRKDPSELELEVLEKLVQVNELLGKKELAKNLTKRVEKIRTMLDSREQ</sequence>
<evidence type="ECO:0000256" key="1">
    <source>
        <dbReference type="PROSITE-ProRule" id="PRU00339"/>
    </source>
</evidence>
<dbReference type="Pfam" id="PF13181">
    <property type="entry name" value="TPR_8"/>
    <property type="match status" value="1"/>
</dbReference>
<dbReference type="Gene3D" id="1.25.40.10">
    <property type="entry name" value="Tetratricopeptide repeat domain"/>
    <property type="match status" value="1"/>
</dbReference>
<organism evidence="2 3">
    <name type="scientific">Basidiobolus ranarum</name>
    <dbReference type="NCBI Taxonomy" id="34480"/>
    <lineage>
        <taxon>Eukaryota</taxon>
        <taxon>Fungi</taxon>
        <taxon>Fungi incertae sedis</taxon>
        <taxon>Zoopagomycota</taxon>
        <taxon>Entomophthoromycotina</taxon>
        <taxon>Basidiobolomycetes</taxon>
        <taxon>Basidiobolales</taxon>
        <taxon>Basidiobolaceae</taxon>
        <taxon>Basidiobolus</taxon>
    </lineage>
</organism>
<dbReference type="PROSITE" id="PS50005">
    <property type="entry name" value="TPR"/>
    <property type="match status" value="1"/>
</dbReference>
<dbReference type="InterPro" id="IPR019734">
    <property type="entry name" value="TPR_rpt"/>
</dbReference>
<name>A0ABR2W388_9FUNG</name>